<dbReference type="SUPFAM" id="SSF53659">
    <property type="entry name" value="Isocitrate/Isopropylmalate dehydrogenase-like"/>
    <property type="match status" value="1"/>
</dbReference>
<reference evidence="2 3" key="1">
    <citation type="submission" date="2023-10" db="EMBL/GenBank/DDBJ databases">
        <title>Novel methanotroph of the genus Methylocapsa from a subarctic wetland.</title>
        <authorList>
            <person name="Belova S.E."/>
            <person name="Oshkin I.Y."/>
            <person name="Miroshnikov K."/>
            <person name="Dedysh S.N."/>
        </authorList>
    </citation>
    <scope>NUCLEOTIDE SEQUENCE [LARGE SCALE GENOMIC DNA]</scope>
    <source>
        <strain evidence="2 3">RX1</strain>
    </source>
</reference>
<evidence type="ECO:0000256" key="1">
    <source>
        <dbReference type="SAM" id="MobiDB-lite"/>
    </source>
</evidence>
<organism evidence="2 3">
    <name type="scientific">Methylocapsa polymorpha</name>
    <dbReference type="NCBI Taxonomy" id="3080828"/>
    <lineage>
        <taxon>Bacteria</taxon>
        <taxon>Pseudomonadati</taxon>
        <taxon>Pseudomonadota</taxon>
        <taxon>Alphaproteobacteria</taxon>
        <taxon>Hyphomicrobiales</taxon>
        <taxon>Beijerinckiaceae</taxon>
        <taxon>Methylocapsa</taxon>
    </lineage>
</organism>
<protein>
    <submittedName>
        <fullName evidence="2">Uncharacterized protein</fullName>
    </submittedName>
</protein>
<gene>
    <name evidence="2" type="ORF">RZS28_11930</name>
</gene>
<feature type="region of interest" description="Disordered" evidence="1">
    <location>
        <begin position="1"/>
        <end position="24"/>
    </location>
</feature>
<dbReference type="RefSeq" id="WP_407337969.1">
    <property type="nucleotide sequence ID" value="NZ_CP136862.1"/>
</dbReference>
<dbReference type="Proteomes" id="UP001626536">
    <property type="component" value="Chromosome"/>
</dbReference>
<dbReference type="EMBL" id="CP136862">
    <property type="protein sequence ID" value="WOJ88532.1"/>
    <property type="molecule type" value="Genomic_DNA"/>
</dbReference>
<sequence>MLTREAWRSPNPKGAIQSRRSGARTRPVGRADILVALNLEAGNIPAKELTYAAQAEGAGLMIGAKVPALLTGRSDDERSRMFSRAVAAFYAHGYPPATARLSRQP</sequence>
<dbReference type="Gene3D" id="3.40.718.10">
    <property type="entry name" value="Isopropylmalate Dehydrogenase"/>
    <property type="match status" value="1"/>
</dbReference>
<evidence type="ECO:0000313" key="3">
    <source>
        <dbReference type="Proteomes" id="UP001626536"/>
    </source>
</evidence>
<name>A0ABZ0HP21_9HYPH</name>
<proteinExistence type="predicted"/>
<accession>A0ABZ0HP21</accession>
<keyword evidence="3" id="KW-1185">Reference proteome</keyword>
<evidence type="ECO:0000313" key="2">
    <source>
        <dbReference type="EMBL" id="WOJ88532.1"/>
    </source>
</evidence>